<dbReference type="AlphaFoldDB" id="A0A8C7LHQ8"/>
<evidence type="ECO:0000256" key="1">
    <source>
        <dbReference type="SAM" id="MobiDB-lite"/>
    </source>
</evidence>
<reference evidence="2" key="3">
    <citation type="submission" date="2025-09" db="UniProtKB">
        <authorList>
            <consortium name="Ensembl"/>
        </authorList>
    </citation>
    <scope>IDENTIFICATION</scope>
</reference>
<organism evidence="2 3">
    <name type="scientific">Oncorhynchus mykiss</name>
    <name type="common">Rainbow trout</name>
    <name type="synonym">Salmo gairdneri</name>
    <dbReference type="NCBI Taxonomy" id="8022"/>
    <lineage>
        <taxon>Eukaryota</taxon>
        <taxon>Metazoa</taxon>
        <taxon>Chordata</taxon>
        <taxon>Craniata</taxon>
        <taxon>Vertebrata</taxon>
        <taxon>Euteleostomi</taxon>
        <taxon>Actinopterygii</taxon>
        <taxon>Neopterygii</taxon>
        <taxon>Teleostei</taxon>
        <taxon>Protacanthopterygii</taxon>
        <taxon>Salmoniformes</taxon>
        <taxon>Salmonidae</taxon>
        <taxon>Salmoninae</taxon>
        <taxon>Oncorhynchus</taxon>
    </lineage>
</organism>
<name>A0A8C7LHQ8_ONCMY</name>
<feature type="region of interest" description="Disordered" evidence="1">
    <location>
        <begin position="110"/>
        <end position="136"/>
    </location>
</feature>
<accession>A0A8C7LHQ8</accession>
<dbReference type="GO" id="GO:0003676">
    <property type="term" value="F:nucleic acid binding"/>
    <property type="evidence" value="ECO:0007669"/>
    <property type="project" value="InterPro"/>
</dbReference>
<dbReference type="Ensembl" id="ENSOMYT00000000131.2">
    <property type="protein sequence ID" value="ENSOMYP00000000079.2"/>
    <property type="gene ID" value="ENSOMYG00000000097.2"/>
</dbReference>
<dbReference type="InterPro" id="IPR003690">
    <property type="entry name" value="MTERF"/>
</dbReference>
<keyword evidence="3" id="KW-1185">Reference proteome</keyword>
<evidence type="ECO:0000313" key="3">
    <source>
        <dbReference type="Proteomes" id="UP000694395"/>
    </source>
</evidence>
<dbReference type="PANTHER" id="PTHR15437:SF1">
    <property type="entry name" value="TRANSCRIPTION TERMINATION FACTOR 2, MITOCHONDRIAL"/>
    <property type="match status" value="1"/>
</dbReference>
<dbReference type="GO" id="GO:0006393">
    <property type="term" value="P:termination of mitochondrial transcription"/>
    <property type="evidence" value="ECO:0007669"/>
    <property type="project" value="TreeGrafter"/>
</dbReference>
<dbReference type="GO" id="GO:0005759">
    <property type="term" value="C:mitochondrial matrix"/>
    <property type="evidence" value="ECO:0007669"/>
    <property type="project" value="TreeGrafter"/>
</dbReference>
<dbReference type="GeneTree" id="ENSGT00530000063817"/>
<dbReference type="Proteomes" id="UP000694395">
    <property type="component" value="Chromosome 1"/>
</dbReference>
<dbReference type="PANTHER" id="PTHR15437">
    <property type="entry name" value="TRANSCRIPTION TERMINATION FACTOR, MITOCHONDRIAL"/>
    <property type="match status" value="1"/>
</dbReference>
<proteinExistence type="predicted"/>
<reference evidence="2" key="1">
    <citation type="submission" date="2020-07" db="EMBL/GenBank/DDBJ databases">
        <title>A long reads based de novo assembly of the rainbow trout Arlee double haploid line genome.</title>
        <authorList>
            <person name="Gao G."/>
            <person name="Palti Y."/>
        </authorList>
    </citation>
    <scope>NUCLEOTIDE SEQUENCE [LARGE SCALE GENOMIC DNA]</scope>
</reference>
<protein>
    <submittedName>
        <fullName evidence="2">Mitochondrial transcription termination factor 2</fullName>
    </submittedName>
</protein>
<evidence type="ECO:0000313" key="2">
    <source>
        <dbReference type="Ensembl" id="ENSOMYP00000000079.2"/>
    </source>
</evidence>
<reference evidence="2" key="2">
    <citation type="submission" date="2025-08" db="UniProtKB">
        <authorList>
            <consortium name="Ensembl"/>
        </authorList>
    </citation>
    <scope>IDENTIFICATION</scope>
</reference>
<sequence>SAASEMHRLCNLHMSSLSAGSTSPPSQALINLGGLGTTENQVTVEALYDLSVDIQKIHQLKGWVLHQSPAYVSEMASMLRDIGAEGLVNAWVLELYPEVVLCSPEQQQAQRELSSLPPSSPAPAITPTRGPTSTTSSLHLNKRIITKLMASTPCAVGQSEEIIHLELRGDATNMKIWLQKLLSQNPFVLLKPSEVLSDNLLFLETRDFTTAELLLLHLLSNMRLNLAYSKETLGCSEANCPALLYYPEAILAECFEGLLRAGQPFWNHEDVLFVCKLRFGLCLSYSYMGISNESLGW</sequence>